<dbReference type="GO" id="GO:0070403">
    <property type="term" value="F:NAD+ binding"/>
    <property type="evidence" value="ECO:0007669"/>
    <property type="project" value="InterPro"/>
</dbReference>
<dbReference type="GO" id="GO:0004665">
    <property type="term" value="F:prephenate dehydrogenase (NADP+) activity"/>
    <property type="evidence" value="ECO:0007669"/>
    <property type="project" value="InterPro"/>
</dbReference>
<sequence>MFRQLGLIGCGLMGGSFALAMKRAGLVKHVVGYSKSPSTVITAQKMGVIDQMAESALMAVSGADIVLIAVPVAATEATLRAIRHLVHPNTLFMDVGSTKADVVAAARRVLRERLPSFVPAHPIAGKEVAGITHADATLYQDCQVVLTPTVETDMTLIERARAAWTGIGAQVRVMTPDAHDAAFAAVSHLPHLLAFAAFLSVQHQPEGAQFLELAGPGFRDFTRIAAGDPAVWRDVLLANKAQVLAQAELFKTTLYKFESAMRDGNADVIEGLIKQAATGRANWKK</sequence>
<dbReference type="InterPro" id="IPR008927">
    <property type="entry name" value="6-PGluconate_DH-like_C_sf"/>
</dbReference>
<comment type="caution">
    <text evidence="3">The sequence shown here is derived from an EMBL/GenBank/DDBJ whole genome shotgun (WGS) entry which is preliminary data.</text>
</comment>
<proteinExistence type="predicted"/>
<evidence type="ECO:0000259" key="2">
    <source>
        <dbReference type="PROSITE" id="PS51176"/>
    </source>
</evidence>
<dbReference type="InterPro" id="IPR050812">
    <property type="entry name" value="Preph/Arog_dehydrog"/>
</dbReference>
<protein>
    <submittedName>
        <fullName evidence="3">Prephenate dehydrogenase/arogenate dehydrogenase family protein</fullName>
    </submittedName>
</protein>
<evidence type="ECO:0000313" key="4">
    <source>
        <dbReference type="Proteomes" id="UP001139353"/>
    </source>
</evidence>
<dbReference type="FunFam" id="3.40.50.720:FF:000208">
    <property type="entry name" value="Prephenate dehydrogenase"/>
    <property type="match status" value="1"/>
</dbReference>
<name>A0A9X1YMG6_9BURK</name>
<dbReference type="InterPro" id="IPR036291">
    <property type="entry name" value="NAD(P)-bd_dom_sf"/>
</dbReference>
<dbReference type="Pfam" id="PF02153">
    <property type="entry name" value="PDH_N"/>
    <property type="match status" value="1"/>
</dbReference>
<dbReference type="PROSITE" id="PS51176">
    <property type="entry name" value="PDH_ADH"/>
    <property type="match status" value="1"/>
</dbReference>
<dbReference type="Proteomes" id="UP001139353">
    <property type="component" value="Unassembled WGS sequence"/>
</dbReference>
<dbReference type="AlphaFoldDB" id="A0A9X1YMG6"/>
<keyword evidence="1" id="KW-0560">Oxidoreductase</keyword>
<dbReference type="Gene3D" id="3.40.50.720">
    <property type="entry name" value="NAD(P)-binding Rossmann-like Domain"/>
    <property type="match status" value="1"/>
</dbReference>
<organism evidence="3 4">
    <name type="scientific">Scleromatobacter humisilvae</name>
    <dbReference type="NCBI Taxonomy" id="2897159"/>
    <lineage>
        <taxon>Bacteria</taxon>
        <taxon>Pseudomonadati</taxon>
        <taxon>Pseudomonadota</taxon>
        <taxon>Betaproteobacteria</taxon>
        <taxon>Burkholderiales</taxon>
        <taxon>Sphaerotilaceae</taxon>
        <taxon>Scleromatobacter</taxon>
    </lineage>
</organism>
<evidence type="ECO:0000256" key="1">
    <source>
        <dbReference type="ARBA" id="ARBA00023002"/>
    </source>
</evidence>
<keyword evidence="4" id="KW-1185">Reference proteome</keyword>
<dbReference type="InterPro" id="IPR003099">
    <property type="entry name" value="Prephen_DH"/>
</dbReference>
<dbReference type="InterPro" id="IPR046826">
    <property type="entry name" value="PDH_N"/>
</dbReference>
<accession>A0A9X1YMG6</accession>
<dbReference type="InterPro" id="IPR046825">
    <property type="entry name" value="PDH_C"/>
</dbReference>
<dbReference type="SUPFAM" id="SSF51735">
    <property type="entry name" value="NAD(P)-binding Rossmann-fold domains"/>
    <property type="match status" value="1"/>
</dbReference>
<feature type="domain" description="Prephenate/arogenate dehydrogenase" evidence="2">
    <location>
        <begin position="3"/>
        <end position="285"/>
    </location>
</feature>
<dbReference type="PANTHER" id="PTHR21363:SF0">
    <property type="entry name" value="PREPHENATE DEHYDROGENASE [NADP(+)]"/>
    <property type="match status" value="1"/>
</dbReference>
<dbReference type="PANTHER" id="PTHR21363">
    <property type="entry name" value="PREPHENATE DEHYDROGENASE"/>
    <property type="match status" value="1"/>
</dbReference>
<dbReference type="EMBL" id="JAJLJH010000003">
    <property type="protein sequence ID" value="MCK9687097.1"/>
    <property type="molecule type" value="Genomic_DNA"/>
</dbReference>
<dbReference type="SUPFAM" id="SSF48179">
    <property type="entry name" value="6-phosphogluconate dehydrogenase C-terminal domain-like"/>
    <property type="match status" value="1"/>
</dbReference>
<reference evidence="3" key="1">
    <citation type="submission" date="2021-11" db="EMBL/GenBank/DDBJ databases">
        <title>BS-T2-15 a new species belonging to the Comamonadaceae family isolated from the soil of a French oak forest.</title>
        <authorList>
            <person name="Mieszkin S."/>
            <person name="Alain K."/>
        </authorList>
    </citation>
    <scope>NUCLEOTIDE SEQUENCE</scope>
    <source>
        <strain evidence="3">BS-T2-15</strain>
    </source>
</reference>
<evidence type="ECO:0000313" key="3">
    <source>
        <dbReference type="EMBL" id="MCK9687097.1"/>
    </source>
</evidence>
<dbReference type="Pfam" id="PF20463">
    <property type="entry name" value="PDH_C"/>
    <property type="match status" value="1"/>
</dbReference>
<dbReference type="GO" id="GO:0008977">
    <property type="term" value="F:prephenate dehydrogenase (NAD+) activity"/>
    <property type="evidence" value="ECO:0007669"/>
    <property type="project" value="InterPro"/>
</dbReference>
<gene>
    <name evidence="3" type="ORF">LPC04_15400</name>
</gene>
<dbReference type="RefSeq" id="WP_275683130.1">
    <property type="nucleotide sequence ID" value="NZ_JAJLJH010000003.1"/>
</dbReference>
<dbReference type="GO" id="GO:0006571">
    <property type="term" value="P:tyrosine biosynthetic process"/>
    <property type="evidence" value="ECO:0007669"/>
    <property type="project" value="InterPro"/>
</dbReference>
<dbReference type="Gene3D" id="1.10.3660.10">
    <property type="entry name" value="6-phosphogluconate dehydrogenase C-terminal like domain"/>
    <property type="match status" value="1"/>
</dbReference>